<dbReference type="Gene3D" id="3.10.10.10">
    <property type="entry name" value="HIV Type 1 Reverse Transcriptase, subunit A, domain 1"/>
    <property type="match status" value="1"/>
</dbReference>
<gene>
    <name evidence="3" type="ORF">O181_091256</name>
</gene>
<comment type="caution">
    <text evidence="3">The sequence shown here is derived from an EMBL/GenBank/DDBJ whole genome shotgun (WGS) entry which is preliminary data.</text>
</comment>
<dbReference type="InterPro" id="IPR036875">
    <property type="entry name" value="Znf_CCHC_sf"/>
</dbReference>
<evidence type="ECO:0000313" key="4">
    <source>
        <dbReference type="Proteomes" id="UP000765509"/>
    </source>
</evidence>
<evidence type="ECO:0000256" key="2">
    <source>
        <dbReference type="SAM" id="MobiDB-lite"/>
    </source>
</evidence>
<dbReference type="AlphaFoldDB" id="A0A9Q3P9H1"/>
<dbReference type="Proteomes" id="UP000765509">
    <property type="component" value="Unassembled WGS sequence"/>
</dbReference>
<proteinExistence type="predicted"/>
<accession>A0A9Q3P9H1</accession>
<dbReference type="EMBL" id="AVOT02057439">
    <property type="protein sequence ID" value="MBW0551541.1"/>
    <property type="molecule type" value="Genomic_DNA"/>
</dbReference>
<feature type="region of interest" description="Disordered" evidence="2">
    <location>
        <begin position="83"/>
        <end position="106"/>
    </location>
</feature>
<sequence length="196" mass="23057">MLQRRVYQCTRRRSDKNKNWQKMEKIGHSKSKKTFIKKDKKEPFKTNTPNTHEQRKCHKCGGIGYLANNCLKKAKINEIVEKEDQNDKKYESESEKDTEERPAYPASPRVREALEVHIKELMDLVVLRKVRHNEKVEVTTPVIIAYNNGKSRMVGDFRALNTYTIPDRYLSQGLLEEEGLALRNQELTWRAPKIKE</sequence>
<evidence type="ECO:0000256" key="1">
    <source>
        <dbReference type="ARBA" id="ARBA00022664"/>
    </source>
</evidence>
<name>A0A9Q3P9H1_9BASI</name>
<feature type="region of interest" description="Disordered" evidence="2">
    <location>
        <begin position="1"/>
        <end position="54"/>
    </location>
</feature>
<dbReference type="SUPFAM" id="SSF56672">
    <property type="entry name" value="DNA/RNA polymerases"/>
    <property type="match status" value="1"/>
</dbReference>
<organism evidence="3 4">
    <name type="scientific">Austropuccinia psidii MF-1</name>
    <dbReference type="NCBI Taxonomy" id="1389203"/>
    <lineage>
        <taxon>Eukaryota</taxon>
        <taxon>Fungi</taxon>
        <taxon>Dikarya</taxon>
        <taxon>Basidiomycota</taxon>
        <taxon>Pucciniomycotina</taxon>
        <taxon>Pucciniomycetes</taxon>
        <taxon>Pucciniales</taxon>
        <taxon>Sphaerophragmiaceae</taxon>
        <taxon>Austropuccinia</taxon>
    </lineage>
</organism>
<keyword evidence="4" id="KW-1185">Reference proteome</keyword>
<dbReference type="GO" id="GO:0003676">
    <property type="term" value="F:nucleic acid binding"/>
    <property type="evidence" value="ECO:0007669"/>
    <property type="project" value="InterPro"/>
</dbReference>
<protein>
    <recommendedName>
        <fullName evidence="5">CCHC-type domain-containing protein</fullName>
    </recommendedName>
</protein>
<reference evidence="3" key="1">
    <citation type="submission" date="2021-03" db="EMBL/GenBank/DDBJ databases">
        <title>Draft genome sequence of rust myrtle Austropuccinia psidii MF-1, a brazilian biotype.</title>
        <authorList>
            <person name="Quecine M.C."/>
            <person name="Pachon D.M.R."/>
            <person name="Bonatelli M.L."/>
            <person name="Correr F.H."/>
            <person name="Franceschini L.M."/>
            <person name="Leite T.F."/>
            <person name="Margarido G.R.A."/>
            <person name="Almeida C.A."/>
            <person name="Ferrarezi J.A."/>
            <person name="Labate C.A."/>
        </authorList>
    </citation>
    <scope>NUCLEOTIDE SEQUENCE</scope>
    <source>
        <strain evidence="3">MF-1</strain>
    </source>
</reference>
<evidence type="ECO:0008006" key="5">
    <source>
        <dbReference type="Google" id="ProtNLM"/>
    </source>
</evidence>
<keyword evidence="1" id="KW-0507">mRNA processing</keyword>
<dbReference type="OrthoDB" id="2595244at2759"/>
<dbReference type="SUPFAM" id="SSF57756">
    <property type="entry name" value="Retrovirus zinc finger-like domains"/>
    <property type="match status" value="1"/>
</dbReference>
<dbReference type="InterPro" id="IPR043502">
    <property type="entry name" value="DNA/RNA_pol_sf"/>
</dbReference>
<dbReference type="GO" id="GO:0008270">
    <property type="term" value="F:zinc ion binding"/>
    <property type="evidence" value="ECO:0007669"/>
    <property type="project" value="InterPro"/>
</dbReference>
<feature type="compositionally biased region" description="Basic and acidic residues" evidence="2">
    <location>
        <begin position="16"/>
        <end position="27"/>
    </location>
</feature>
<evidence type="ECO:0000313" key="3">
    <source>
        <dbReference type="EMBL" id="MBW0551541.1"/>
    </source>
</evidence>
<feature type="compositionally biased region" description="Basic and acidic residues" evidence="2">
    <location>
        <begin position="83"/>
        <end position="102"/>
    </location>
</feature>
<dbReference type="GO" id="GO:0006397">
    <property type="term" value="P:mRNA processing"/>
    <property type="evidence" value="ECO:0007669"/>
    <property type="project" value="UniProtKB-KW"/>
</dbReference>